<comment type="subcellular location">
    <subcellularLocation>
        <location evidence="2 9">Plastid</location>
        <location evidence="2 9">Chloroplast stroma</location>
    </subcellularLocation>
</comment>
<feature type="domain" description="Ycf2 N-terminal" evidence="11">
    <location>
        <begin position="163"/>
        <end position="245"/>
    </location>
</feature>
<dbReference type="GO" id="GO:0005524">
    <property type="term" value="F:ATP binding"/>
    <property type="evidence" value="ECO:0007669"/>
    <property type="project" value="UniProtKB-KW"/>
</dbReference>
<dbReference type="InterPro" id="IPR003959">
    <property type="entry name" value="ATPase_AAA_core"/>
</dbReference>
<evidence type="ECO:0000256" key="6">
    <source>
        <dbReference type="ARBA" id="ARBA00022640"/>
    </source>
</evidence>
<dbReference type="InterPro" id="IPR056777">
    <property type="entry name" value="Ycf2_N"/>
</dbReference>
<dbReference type="EMBL" id="EU849487">
    <property type="protein sequence ID" value="ACF20554.1"/>
    <property type="molecule type" value="Genomic_DNA"/>
</dbReference>
<evidence type="ECO:0000256" key="8">
    <source>
        <dbReference type="ARBA" id="ARBA00022840"/>
    </source>
</evidence>
<comment type="similarity">
    <text evidence="3 9">Belongs to the Ycf2 family.</text>
</comment>
<name>B8R4A3_TRISU</name>
<dbReference type="GO" id="GO:0009570">
    <property type="term" value="C:chloroplast stroma"/>
    <property type="evidence" value="ECO:0007669"/>
    <property type="project" value="UniProtKB-SubCell"/>
</dbReference>
<dbReference type="InterPro" id="IPR027417">
    <property type="entry name" value="P-loop_NTPase"/>
</dbReference>
<protein>
    <recommendedName>
        <fullName evidence="4 9">Protein Ycf2</fullName>
    </recommendedName>
</protein>
<keyword evidence="8 9" id="KW-0067">ATP-binding</keyword>
<feature type="domain" description="ATPase AAA-type core" evidence="10">
    <location>
        <begin position="1335"/>
        <end position="1406"/>
    </location>
</feature>
<dbReference type="InterPro" id="IPR008543">
    <property type="entry name" value="Uncharacterised_Ycf2"/>
</dbReference>
<keyword evidence="6 12" id="KW-0934">Plastid</keyword>
<keyword evidence="5 12" id="KW-0150">Chloroplast</keyword>
<dbReference type="GeneID" id="7256608"/>
<proteinExistence type="inferred from homology"/>
<dbReference type="GO" id="GO:0016887">
    <property type="term" value="F:ATP hydrolysis activity"/>
    <property type="evidence" value="ECO:0007669"/>
    <property type="project" value="InterPro"/>
</dbReference>
<geneLocation type="chloroplast" evidence="12"/>
<feature type="domain" description="Ycf2 N-terminal" evidence="11">
    <location>
        <begin position="583"/>
        <end position="1064"/>
    </location>
</feature>
<evidence type="ECO:0000256" key="4">
    <source>
        <dbReference type="ARBA" id="ARBA00018950"/>
    </source>
</evidence>
<accession>B8R4A3</accession>
<dbReference type="Gene3D" id="3.40.50.300">
    <property type="entry name" value="P-loop containing nucleotide triphosphate hydrolases"/>
    <property type="match status" value="1"/>
</dbReference>
<gene>
    <name evidence="9 12" type="primary">ycf2</name>
</gene>
<dbReference type="RefSeq" id="YP_002456474.1">
    <property type="nucleotide sequence ID" value="NC_011828.1"/>
</dbReference>
<evidence type="ECO:0000256" key="3">
    <source>
        <dbReference type="ARBA" id="ARBA00009361"/>
    </source>
</evidence>
<dbReference type="PANTHER" id="PTHR33078">
    <property type="entry name" value="PROTEIN YCF2-RELATED"/>
    <property type="match status" value="1"/>
</dbReference>
<dbReference type="Pfam" id="PF00004">
    <property type="entry name" value="AAA"/>
    <property type="match status" value="1"/>
</dbReference>
<evidence type="ECO:0000256" key="2">
    <source>
        <dbReference type="ARBA" id="ARBA00004470"/>
    </source>
</evidence>
<reference evidence="12" key="1">
    <citation type="journal article" date="2008" name="J. Mol. Evol.">
        <title>Extensive reorganization of the plastid genome of Trifolium subterraneum (Fabaceae) is associated with numerous repeated sequences and novel DNA insertions.</title>
        <authorList>
            <person name="Cai Z."/>
            <person name="Guisinger M."/>
            <person name="Kim H.G."/>
            <person name="Ruck E."/>
            <person name="Blazier J.C."/>
            <person name="McMurtry V."/>
            <person name="Kuehl J.V."/>
            <person name="Boore J."/>
            <person name="Jansen R.K."/>
        </authorList>
    </citation>
    <scope>NUCLEOTIDE SEQUENCE [LARGE SCALE GENOMIC DNA]</scope>
</reference>
<evidence type="ECO:0000256" key="1">
    <source>
        <dbReference type="ARBA" id="ARBA00002329"/>
    </source>
</evidence>
<feature type="binding site" evidence="9">
    <location>
        <begin position="1219"/>
        <end position="1226"/>
    </location>
    <ligand>
        <name>ATP</name>
        <dbReference type="ChEBI" id="CHEBI:30616"/>
    </ligand>
</feature>
<dbReference type="Pfam" id="PF05695">
    <property type="entry name" value="Ycf2"/>
    <property type="match status" value="3"/>
</dbReference>
<feature type="domain" description="Ycf2 N-terminal" evidence="11">
    <location>
        <begin position="15"/>
        <end position="160"/>
    </location>
</feature>
<evidence type="ECO:0000256" key="7">
    <source>
        <dbReference type="ARBA" id="ARBA00022741"/>
    </source>
</evidence>
<comment type="function">
    <text evidence="1 9">Probable ATPase of unknown function. Its presence in a non-photosynthetic plant (Epifagus virginiana) and experiments in tobacco indicate that it has an essential function which is probably not related to photosynthesis.</text>
</comment>
<evidence type="ECO:0000256" key="5">
    <source>
        <dbReference type="ARBA" id="ARBA00022528"/>
    </source>
</evidence>
<evidence type="ECO:0000256" key="9">
    <source>
        <dbReference type="HAMAP-Rule" id="MF_01330"/>
    </source>
</evidence>
<evidence type="ECO:0000259" key="11">
    <source>
        <dbReference type="Pfam" id="PF05695"/>
    </source>
</evidence>
<dbReference type="PANTHER" id="PTHR33078:SF92">
    <property type="entry name" value="PROTEIN YCF2"/>
    <property type="match status" value="1"/>
</dbReference>
<evidence type="ECO:0000313" key="12">
    <source>
        <dbReference type="EMBL" id="ACF20554.1"/>
    </source>
</evidence>
<dbReference type="HAMAP" id="MF_01330">
    <property type="entry name" value="Ycf2"/>
    <property type="match status" value="1"/>
</dbReference>
<organism evidence="12">
    <name type="scientific">Trifolium subterraneum</name>
    <name type="common">Subterranean clover</name>
    <dbReference type="NCBI Taxonomy" id="3900"/>
    <lineage>
        <taxon>Eukaryota</taxon>
        <taxon>Viridiplantae</taxon>
        <taxon>Streptophyta</taxon>
        <taxon>Embryophyta</taxon>
        <taxon>Tracheophyta</taxon>
        <taxon>Spermatophyta</taxon>
        <taxon>Magnoliopsida</taxon>
        <taxon>eudicotyledons</taxon>
        <taxon>Gunneridae</taxon>
        <taxon>Pentapetalae</taxon>
        <taxon>rosids</taxon>
        <taxon>fabids</taxon>
        <taxon>Fabales</taxon>
        <taxon>Fabaceae</taxon>
        <taxon>Papilionoideae</taxon>
        <taxon>50 kb inversion clade</taxon>
        <taxon>NPAAA clade</taxon>
        <taxon>Hologalegina</taxon>
        <taxon>IRL clade</taxon>
        <taxon>Trifolieae</taxon>
        <taxon>Trifolium</taxon>
    </lineage>
</organism>
<evidence type="ECO:0000259" key="10">
    <source>
        <dbReference type="Pfam" id="PF00004"/>
    </source>
</evidence>
<sequence length="1889" mass="222783">MLFQHGRRPNMIKHQHPFESWVLELREILRESKNSLYFVDLDSWVQFNSAVACIRVFFHQERLIKLLDFRIWSILFSRNSQRNLYFMIKGVVLFVVIYRINNRKMVETKNIYLTGRLLPIPMNSIAPGENNLEDSKDSFNIKRLIVPLLYGPKGKKISERSRRTDRSFFSDRWLDLLRLGLNPAERSTRDQKLFKKERGISFVLSRRSEKKETVNLFKIILYLQNTVSIHPIPSDPECDRVTKDELLTVQNFESEEIFQEMVNLFNLSITKPDLMYPRGFSIDYSVLDPKLFFLFSLRSRAKQSVNEVCNPRDESKKKSLLVLPPLFYEENESFYPRIIQKWVQTSCGNDFQDPKPRIVLFTSNRSVNQYGLIKNLIQIQYNTYGYIKNLWNQFNRNLEYGIQRYQIQNDIVNHRPRRKYTINRHFSNLKKSRKNCLTERSMNKDPNVYKYKWSNGGKNFQEYLDRFISEQNSRFQVVFDRLYMNAYLIDWSEVIHKKDLSKSLCFFFSKFLPFFFVSFGNIPVHRSDIHVSELKRPNDPLGNRLLESIGLQIVHLKKRKPFLLDDYYTSQKSKLLINEGTISNRASYFSMIFHDQDNWLNPVKPFHRSSLISSFYKVNRLRFLNNQYNFCFDWNKRFSFYVERSWNFNFMYGQFLNILFIRNKLFSLCDGKKKHAFLDRDTISQVSNILIANNFPQSGDDGYNLDKSFHFPTPSDPFVRRAIYSIADISGTPLTEEEIVNFERTNCQPLSDMNLPDSEGKNLHQYLNFDSNMGLIHTPYSEKYLPSEQRKKHSSCLKKSLEKGQVYRNFKRKSRLSTLYKLKRFRRYIIPWFLTGTTHKYLNLILRETFSDLLAILRRSPKFQKFVSIFHDIIYRRGLERILWKKWSLSQRNPISKISSKCLHNFRVSMFTIFFNPNNESALISTRLRWLNIEEFLFSILLLLLVTGYLVHTLSFVSQFNELQKEFEQVKSFMIPSYMIELRKLLDRYPPSELNSFGLLKNIFLVAREQLKNFLEERRGSASGGNMLRGGGPAYGVKDLLSIIPNPANRIKFLINTRHFSHTSKAIYSLIRKRKYVKSDFFSDKIESWIMKTDFVAEKEKEFLFQFSALTTEEKRIDQILLSLTNSDHLSKNNSGYQMMEQPGTIYLRYLMDIQKKDLMTYEFNPFCLAERRIFLAHCQTITYVENLRRTSSLGLPSRGKPFSLRLTLSPPRGVLVIGSRGTGRSYLVRYLSTNSHVPFITVFLNEFLDYFPEGLELDYDNDEDGIFDENEGTIYSLLPDFSDRCFNINKFRSEDLDCNFDFDRELDFLSTRDPIRKDTIHKWELKRFFLDFQFKLAEAMSPCIIWIPDIHDLDSSDVSVGLLANSLSEESEKSSKNLIIASTHIPQKVDPALIAPNKLNTCIKIRSLLIPQQRKHFFTLSYTKGFHLEKKMFFTTGLGSITLGSTVRDLVALSNEALSISIIQKKSILDTNIIRSALHRKTWDFRSQIRSVQDHGILFYQIGRAVSQNLLLSNCSIDPISIYMKKKSCNGGDSFLYRWYYELGTSMKKLTILLYLLSCSAGSVAQDLWSLPGPNEKSDGITSYTPLENDYDLVHGLLEVEGALVGSSQTGSKFDNDGVTLLLRTERRNPLNMIQNGSRSILDQRFLYEKYESGFEEGEGVLDPQRLEEDFFNHIVWAPTIWRPWDFLFDCLERSNELGFPYWEGSFRDKEIYDEEDELQENDSEFLQNGTMQYETRYRSSQEQGFFQISQFIWAPEDPLFLLFQEDPLVSMFLRREFFADEEISRIFLTCQTKQLYWKYLNNRWFRKNTQKQEKNFELLIDRQRWFRTNSSLSNGFSRSNTLSESYQYLSNLFLSNGTLVAQITKTLLRKRWLFPDEMVLSIWANNK</sequence>
<dbReference type="SUPFAM" id="SSF52540">
    <property type="entry name" value="P-loop containing nucleoside triphosphate hydrolases"/>
    <property type="match status" value="1"/>
</dbReference>
<keyword evidence="7 9" id="KW-0547">Nucleotide-binding</keyword>